<gene>
    <name evidence="1" type="ORF">Scep_030123</name>
</gene>
<keyword evidence="2" id="KW-1185">Reference proteome</keyword>
<evidence type="ECO:0000313" key="2">
    <source>
        <dbReference type="Proteomes" id="UP001419268"/>
    </source>
</evidence>
<dbReference type="AlphaFoldDB" id="A0AAP0HG80"/>
<dbReference type="Proteomes" id="UP001419268">
    <property type="component" value="Unassembled WGS sequence"/>
</dbReference>
<organism evidence="1 2">
    <name type="scientific">Stephania cephalantha</name>
    <dbReference type="NCBI Taxonomy" id="152367"/>
    <lineage>
        <taxon>Eukaryota</taxon>
        <taxon>Viridiplantae</taxon>
        <taxon>Streptophyta</taxon>
        <taxon>Embryophyta</taxon>
        <taxon>Tracheophyta</taxon>
        <taxon>Spermatophyta</taxon>
        <taxon>Magnoliopsida</taxon>
        <taxon>Ranunculales</taxon>
        <taxon>Menispermaceae</taxon>
        <taxon>Menispermoideae</taxon>
        <taxon>Cissampelideae</taxon>
        <taxon>Stephania</taxon>
    </lineage>
</organism>
<reference evidence="1 2" key="1">
    <citation type="submission" date="2024-01" db="EMBL/GenBank/DDBJ databases">
        <title>Genome assemblies of Stephania.</title>
        <authorList>
            <person name="Yang L."/>
        </authorList>
    </citation>
    <scope>NUCLEOTIDE SEQUENCE [LARGE SCALE GENOMIC DNA]</scope>
    <source>
        <strain evidence="1">JXDWG</strain>
        <tissue evidence="1">Leaf</tissue>
    </source>
</reference>
<proteinExistence type="predicted"/>
<accession>A0AAP0HG80</accession>
<protein>
    <submittedName>
        <fullName evidence="1">Uncharacterized protein</fullName>
    </submittedName>
</protein>
<sequence>MPTIWNIEIRGVERETWDFRLDFSEFCFGIDFFGSIQIETREFIVQNPLFTKELQEIGV</sequence>
<dbReference type="EMBL" id="JBBNAG010000013">
    <property type="protein sequence ID" value="KAK9083652.1"/>
    <property type="molecule type" value="Genomic_DNA"/>
</dbReference>
<name>A0AAP0HG80_9MAGN</name>
<evidence type="ECO:0000313" key="1">
    <source>
        <dbReference type="EMBL" id="KAK9083652.1"/>
    </source>
</evidence>
<comment type="caution">
    <text evidence="1">The sequence shown here is derived from an EMBL/GenBank/DDBJ whole genome shotgun (WGS) entry which is preliminary data.</text>
</comment>